<dbReference type="InterPro" id="IPR001647">
    <property type="entry name" value="HTH_TetR"/>
</dbReference>
<dbReference type="Proteomes" id="UP001179600">
    <property type="component" value="Chromosome"/>
</dbReference>
<dbReference type="InterPro" id="IPR009057">
    <property type="entry name" value="Homeodomain-like_sf"/>
</dbReference>
<dbReference type="PANTHER" id="PTHR43479:SF11">
    <property type="entry name" value="ACREF_ENVCD OPERON REPRESSOR-RELATED"/>
    <property type="match status" value="1"/>
</dbReference>
<dbReference type="InterPro" id="IPR050624">
    <property type="entry name" value="HTH-type_Tx_Regulator"/>
</dbReference>
<evidence type="ECO:0000313" key="4">
    <source>
        <dbReference type="EMBL" id="WCG22916.1"/>
    </source>
</evidence>
<evidence type="ECO:0000256" key="2">
    <source>
        <dbReference type="PROSITE-ProRule" id="PRU00335"/>
    </source>
</evidence>
<sequence length="197" mass="23052">MNLTPRQVAAKKTKQCIIKTATDLFMTNGYKQTSTREIANRCGITQPNLYHHFANKQVIYLAVIESLTDQVKIGMHDILQQQTSVKSRLVEMVVFLIEEHPTNLFGMLDDMSKEVDEQYHYQLYQLFQTTYQEPFRKLLSESDWEQPADITLNEAVTFILYNVSALMSIDRRYHTESTREQVEKMVNMMLFGIVKKK</sequence>
<dbReference type="PROSITE" id="PS01081">
    <property type="entry name" value="HTH_TETR_1"/>
    <property type="match status" value="1"/>
</dbReference>
<gene>
    <name evidence="4" type="ORF">PML95_01335</name>
</gene>
<dbReference type="PROSITE" id="PS50977">
    <property type="entry name" value="HTH_TETR_2"/>
    <property type="match status" value="1"/>
</dbReference>
<dbReference type="GeneID" id="72385560"/>
<evidence type="ECO:0000259" key="3">
    <source>
        <dbReference type="PROSITE" id="PS50977"/>
    </source>
</evidence>
<organism evidence="4 5">
    <name type="scientific">Vagococcus lutrae</name>
    <dbReference type="NCBI Taxonomy" id="81947"/>
    <lineage>
        <taxon>Bacteria</taxon>
        <taxon>Bacillati</taxon>
        <taxon>Bacillota</taxon>
        <taxon>Bacilli</taxon>
        <taxon>Lactobacillales</taxon>
        <taxon>Enterococcaceae</taxon>
        <taxon>Vagococcus</taxon>
    </lineage>
</organism>
<dbReference type="AlphaFoldDB" id="A0AAE9XIJ8"/>
<dbReference type="Gene3D" id="1.10.357.10">
    <property type="entry name" value="Tetracycline Repressor, domain 2"/>
    <property type="match status" value="1"/>
</dbReference>
<proteinExistence type="predicted"/>
<dbReference type="Pfam" id="PF00440">
    <property type="entry name" value="TetR_N"/>
    <property type="match status" value="1"/>
</dbReference>
<dbReference type="RefSeq" id="WP_126762316.1">
    <property type="nucleotide sequence ID" value="NZ_BKBT01000026.1"/>
</dbReference>
<dbReference type="GO" id="GO:0003677">
    <property type="term" value="F:DNA binding"/>
    <property type="evidence" value="ECO:0007669"/>
    <property type="project" value="UniProtKB-UniRule"/>
</dbReference>
<evidence type="ECO:0000313" key="5">
    <source>
        <dbReference type="Proteomes" id="UP001179600"/>
    </source>
</evidence>
<dbReference type="EMBL" id="CP116507">
    <property type="protein sequence ID" value="WCG22916.1"/>
    <property type="molecule type" value="Genomic_DNA"/>
</dbReference>
<protein>
    <submittedName>
        <fullName evidence="4">TetR/AcrR family transcriptional regulator</fullName>
    </submittedName>
</protein>
<dbReference type="PANTHER" id="PTHR43479">
    <property type="entry name" value="ACREF/ENVCD OPERON REPRESSOR-RELATED"/>
    <property type="match status" value="1"/>
</dbReference>
<feature type="DNA-binding region" description="H-T-H motif" evidence="2">
    <location>
        <begin position="34"/>
        <end position="53"/>
    </location>
</feature>
<evidence type="ECO:0000256" key="1">
    <source>
        <dbReference type="ARBA" id="ARBA00023125"/>
    </source>
</evidence>
<name>A0AAE9XIJ8_9ENTE</name>
<keyword evidence="1 2" id="KW-0238">DNA-binding</keyword>
<dbReference type="SUPFAM" id="SSF46689">
    <property type="entry name" value="Homeodomain-like"/>
    <property type="match status" value="1"/>
</dbReference>
<reference evidence="4" key="1">
    <citation type="submission" date="2023-01" db="EMBL/GenBank/DDBJ databases">
        <title>Oxazolidinone resistance genes in florfenicol resistant enterococci from beef cattle and veal calves at slaughter.</title>
        <authorList>
            <person name="Biggel M."/>
        </authorList>
    </citation>
    <scope>NUCLEOTIDE SEQUENCE</scope>
    <source>
        <strain evidence="4">K204-1</strain>
    </source>
</reference>
<dbReference type="InterPro" id="IPR023772">
    <property type="entry name" value="DNA-bd_HTH_TetR-type_CS"/>
</dbReference>
<feature type="domain" description="HTH tetR-type" evidence="3">
    <location>
        <begin position="11"/>
        <end position="71"/>
    </location>
</feature>
<dbReference type="PRINTS" id="PR00455">
    <property type="entry name" value="HTHTETR"/>
</dbReference>
<accession>A0AAE9XIJ8</accession>